<dbReference type="EMBL" id="JAGIZQ010000001">
    <property type="protein sequence ID" value="KAH6649510.1"/>
    <property type="molecule type" value="Genomic_DNA"/>
</dbReference>
<gene>
    <name evidence="1" type="ORF">F5144DRAFT_553257</name>
</gene>
<keyword evidence="2" id="KW-1185">Reference proteome</keyword>
<reference evidence="1 2" key="1">
    <citation type="journal article" date="2021" name="Nat. Commun.">
        <title>Genetic determinants of endophytism in the Arabidopsis root mycobiome.</title>
        <authorList>
            <person name="Mesny F."/>
            <person name="Miyauchi S."/>
            <person name="Thiergart T."/>
            <person name="Pickel B."/>
            <person name="Atanasova L."/>
            <person name="Karlsson M."/>
            <person name="Huettel B."/>
            <person name="Barry K.W."/>
            <person name="Haridas S."/>
            <person name="Chen C."/>
            <person name="Bauer D."/>
            <person name="Andreopoulos W."/>
            <person name="Pangilinan J."/>
            <person name="LaButti K."/>
            <person name="Riley R."/>
            <person name="Lipzen A."/>
            <person name="Clum A."/>
            <person name="Drula E."/>
            <person name="Henrissat B."/>
            <person name="Kohler A."/>
            <person name="Grigoriev I.V."/>
            <person name="Martin F.M."/>
            <person name="Hacquard S."/>
        </authorList>
    </citation>
    <scope>NUCLEOTIDE SEQUENCE [LARGE SCALE GENOMIC DNA]</scope>
    <source>
        <strain evidence="1 2">MPI-SDFR-AT-0079</strain>
    </source>
</reference>
<name>A0ACB7PMG9_9PEZI</name>
<comment type="caution">
    <text evidence="1">The sequence shown here is derived from an EMBL/GenBank/DDBJ whole genome shotgun (WGS) entry which is preliminary data.</text>
</comment>
<sequence length="296" mass="33375">MNPDIEMAPETPKPTPCWDLGIHRWIKLVCAWFGPERELSHTNQSTIESFRPGYPRWSALVASHNSFAVFRRFHRLRMRLLLLKQDQLAVKDARLREIDEAETLNLSLARSRSDSSAERITLLEDVERLMMSYDTLLEKTARAMTYNSASPRAVASLQNWINGNRCITREGTAFLHHLDDLIKICPTSDDIFAKLESWVEDGLLRFYKGFRQRPGFGVSVDPHVHFYSGSLIRRLARVVFVLLTTSLLTVPIVACNSIGGTAARIAIIIASNVLIQAVFGSMAKSKMLELFVAGAT</sequence>
<proteinExistence type="predicted"/>
<evidence type="ECO:0000313" key="1">
    <source>
        <dbReference type="EMBL" id="KAH6649510.1"/>
    </source>
</evidence>
<dbReference type="Proteomes" id="UP000724584">
    <property type="component" value="Unassembled WGS sequence"/>
</dbReference>
<organism evidence="1 2">
    <name type="scientific">Chaetomium tenue</name>
    <dbReference type="NCBI Taxonomy" id="1854479"/>
    <lineage>
        <taxon>Eukaryota</taxon>
        <taxon>Fungi</taxon>
        <taxon>Dikarya</taxon>
        <taxon>Ascomycota</taxon>
        <taxon>Pezizomycotina</taxon>
        <taxon>Sordariomycetes</taxon>
        <taxon>Sordariomycetidae</taxon>
        <taxon>Sordariales</taxon>
        <taxon>Chaetomiaceae</taxon>
        <taxon>Chaetomium</taxon>
    </lineage>
</organism>
<accession>A0ACB7PMG9</accession>
<evidence type="ECO:0000313" key="2">
    <source>
        <dbReference type="Proteomes" id="UP000724584"/>
    </source>
</evidence>
<protein>
    <submittedName>
        <fullName evidence="1">Uncharacterized protein</fullName>
    </submittedName>
</protein>